<feature type="non-terminal residue" evidence="1">
    <location>
        <position position="1"/>
    </location>
</feature>
<dbReference type="Proteomes" id="UP000789342">
    <property type="component" value="Unassembled WGS sequence"/>
</dbReference>
<protein>
    <submittedName>
        <fullName evidence="1">5138_t:CDS:1</fullName>
    </submittedName>
</protein>
<evidence type="ECO:0000313" key="2">
    <source>
        <dbReference type="Proteomes" id="UP000789342"/>
    </source>
</evidence>
<sequence length="91" mass="10010">SSYSRRVGVIAAMQNSSMFQASEQGVYSSLIMVRCIGSEWNGNTFIGETMATIIFGIEDTHSEIIRAHIAKLPPLGSQHMPKLTKTIECHP</sequence>
<keyword evidence="2" id="KW-1185">Reference proteome</keyword>
<feature type="non-terminal residue" evidence="1">
    <location>
        <position position="91"/>
    </location>
</feature>
<name>A0A9N9NT73_9GLOM</name>
<reference evidence="1" key="1">
    <citation type="submission" date="2021-06" db="EMBL/GenBank/DDBJ databases">
        <authorList>
            <person name="Kallberg Y."/>
            <person name="Tangrot J."/>
            <person name="Rosling A."/>
        </authorList>
    </citation>
    <scope>NUCLEOTIDE SEQUENCE</scope>
    <source>
        <strain evidence="1">CL551</strain>
    </source>
</reference>
<accession>A0A9N9NT73</accession>
<organism evidence="1 2">
    <name type="scientific">Acaulospora morrowiae</name>
    <dbReference type="NCBI Taxonomy" id="94023"/>
    <lineage>
        <taxon>Eukaryota</taxon>
        <taxon>Fungi</taxon>
        <taxon>Fungi incertae sedis</taxon>
        <taxon>Mucoromycota</taxon>
        <taxon>Glomeromycotina</taxon>
        <taxon>Glomeromycetes</taxon>
        <taxon>Diversisporales</taxon>
        <taxon>Acaulosporaceae</taxon>
        <taxon>Acaulospora</taxon>
    </lineage>
</organism>
<gene>
    <name evidence="1" type="ORF">AMORRO_LOCUS15735</name>
</gene>
<dbReference type="EMBL" id="CAJVPV010039284">
    <property type="protein sequence ID" value="CAG8758129.1"/>
    <property type="molecule type" value="Genomic_DNA"/>
</dbReference>
<comment type="caution">
    <text evidence="1">The sequence shown here is derived from an EMBL/GenBank/DDBJ whole genome shotgun (WGS) entry which is preliminary data.</text>
</comment>
<proteinExistence type="predicted"/>
<dbReference type="AlphaFoldDB" id="A0A9N9NT73"/>
<evidence type="ECO:0000313" key="1">
    <source>
        <dbReference type="EMBL" id="CAG8758129.1"/>
    </source>
</evidence>